<evidence type="ECO:0000256" key="5">
    <source>
        <dbReference type="ARBA" id="ARBA00022679"/>
    </source>
</evidence>
<dbReference type="AlphaFoldDB" id="A0A060T4H7"/>
<dbReference type="EC" id="2.6.1.44" evidence="3"/>
<dbReference type="Gene3D" id="3.40.640.10">
    <property type="entry name" value="Type I PLP-dependent aspartate aminotransferase-like (Major domain)"/>
    <property type="match status" value="1"/>
</dbReference>
<keyword evidence="4" id="KW-0032">Aminotransferase</keyword>
<feature type="domain" description="Aminotransferase class V" evidence="9">
    <location>
        <begin position="169"/>
        <end position="440"/>
    </location>
</feature>
<evidence type="ECO:0000259" key="9">
    <source>
        <dbReference type="Pfam" id="PF00266"/>
    </source>
</evidence>
<protein>
    <recommendedName>
        <fullName evidence="3">alanine--glyoxylate transaminase</fullName>
        <ecNumber evidence="3">2.6.1.44</ecNumber>
    </recommendedName>
</protein>
<dbReference type="GO" id="GO:0008453">
    <property type="term" value="F:alanine-glyoxylate transaminase activity"/>
    <property type="evidence" value="ECO:0007669"/>
    <property type="project" value="UniProtKB-EC"/>
</dbReference>
<dbReference type="InterPro" id="IPR015424">
    <property type="entry name" value="PyrdxlP-dep_Trfase"/>
</dbReference>
<dbReference type="PhylomeDB" id="A0A060T4H7"/>
<dbReference type="GO" id="GO:0019265">
    <property type="term" value="P:glycine biosynthetic process, by transamination of glyoxylate"/>
    <property type="evidence" value="ECO:0007669"/>
    <property type="project" value="TreeGrafter"/>
</dbReference>
<evidence type="ECO:0000256" key="8">
    <source>
        <dbReference type="RuleBase" id="RU004504"/>
    </source>
</evidence>
<dbReference type="InterPro" id="IPR000192">
    <property type="entry name" value="Aminotrans_V_dom"/>
</dbReference>
<proteinExistence type="inferred from homology"/>
<dbReference type="SUPFAM" id="SSF53383">
    <property type="entry name" value="PLP-dependent transferases"/>
    <property type="match status" value="1"/>
</dbReference>
<evidence type="ECO:0000313" key="10">
    <source>
        <dbReference type="EMBL" id="CDP33787.1"/>
    </source>
</evidence>
<reference evidence="10" key="2">
    <citation type="submission" date="2014-06" db="EMBL/GenBank/DDBJ databases">
        <title>The complete genome of Blastobotrys (Arxula) adeninivorans LS3 - a yeast of biotechnological interest.</title>
        <authorList>
            <person name="Kunze G."/>
            <person name="Gaillardin C."/>
            <person name="Czernicka M."/>
            <person name="Durrens P."/>
            <person name="Martin T."/>
            <person name="Boer E."/>
            <person name="Gabaldon T."/>
            <person name="Cruz J."/>
            <person name="Talla E."/>
            <person name="Marck C."/>
            <person name="Goffeau A."/>
            <person name="Barbe V."/>
            <person name="Baret P."/>
            <person name="Baronian K."/>
            <person name="Beier S."/>
            <person name="Bleykasten C."/>
            <person name="Bode R."/>
            <person name="Casaregola S."/>
            <person name="Despons L."/>
            <person name="Fairhead C."/>
            <person name="Giersberg M."/>
            <person name="Gierski P."/>
            <person name="Hahnel U."/>
            <person name="Hartmann A."/>
            <person name="Jankowska D."/>
            <person name="Jubin C."/>
            <person name="Jung P."/>
            <person name="Lafontaine I."/>
            <person name="Leh-Louis V."/>
            <person name="Lemaire M."/>
            <person name="Marcet-Houben M."/>
            <person name="Mascher M."/>
            <person name="Morel G."/>
            <person name="Richard G.-F."/>
            <person name="Riechen J."/>
            <person name="Sacerdot C."/>
            <person name="Sarkar A."/>
            <person name="Savel G."/>
            <person name="Schacherer J."/>
            <person name="Sherman D."/>
            <person name="Straub M.-L."/>
            <person name="Stein N."/>
            <person name="Thierry A."/>
            <person name="Trautwein-Schult A."/>
            <person name="Westhof E."/>
            <person name="Worch S."/>
            <person name="Dujon B."/>
            <person name="Souciet J.-L."/>
            <person name="Wincker P."/>
            <person name="Scholz U."/>
            <person name="Neuveglise N."/>
        </authorList>
    </citation>
    <scope>NUCLEOTIDE SEQUENCE</scope>
    <source>
        <strain evidence="10">LS3</strain>
    </source>
</reference>
<dbReference type="Pfam" id="PF00266">
    <property type="entry name" value="Aminotran_5"/>
    <property type="match status" value="1"/>
</dbReference>
<dbReference type="FunFam" id="3.90.1150.10:FF:000049">
    <property type="entry name" value="Alanine-glyoxylate aminotransferase 1"/>
    <property type="match status" value="1"/>
</dbReference>
<dbReference type="Gene3D" id="3.90.1150.10">
    <property type="entry name" value="Aspartate Aminotransferase, domain 1"/>
    <property type="match status" value="1"/>
</dbReference>
<gene>
    <name evidence="10" type="ORF">GNLVRS02_ARAD1A17534g</name>
</gene>
<name>A0A060T4H7_BLAAD</name>
<evidence type="ECO:0000256" key="3">
    <source>
        <dbReference type="ARBA" id="ARBA00013049"/>
    </source>
</evidence>
<dbReference type="FunFam" id="3.40.640.10:FF:000027">
    <property type="entry name" value="Serine--pyruvate aminotransferase, mitochondrial"/>
    <property type="match status" value="1"/>
</dbReference>
<evidence type="ECO:0000256" key="7">
    <source>
        <dbReference type="RuleBase" id="RU004075"/>
    </source>
</evidence>
<dbReference type="PANTHER" id="PTHR21152:SF24">
    <property type="entry name" value="ALANINE--GLYOXYLATE AMINOTRANSFERASE 1"/>
    <property type="match status" value="1"/>
</dbReference>
<reference evidence="10" key="1">
    <citation type="submission" date="2014-02" db="EMBL/GenBank/DDBJ databases">
        <authorList>
            <person name="Genoscope - CEA"/>
        </authorList>
    </citation>
    <scope>NUCLEOTIDE SEQUENCE</scope>
    <source>
        <strain evidence="10">LS3</strain>
    </source>
</reference>
<accession>A0A060T4H7</accession>
<dbReference type="GO" id="GO:0004760">
    <property type="term" value="F:L-serine-pyruvate transaminase activity"/>
    <property type="evidence" value="ECO:0007669"/>
    <property type="project" value="TreeGrafter"/>
</dbReference>
<evidence type="ECO:0000256" key="4">
    <source>
        <dbReference type="ARBA" id="ARBA00022576"/>
    </source>
</evidence>
<dbReference type="EMBL" id="HG937691">
    <property type="protein sequence ID" value="CDP33787.1"/>
    <property type="molecule type" value="Genomic_DNA"/>
</dbReference>
<evidence type="ECO:0000256" key="2">
    <source>
        <dbReference type="ARBA" id="ARBA00009236"/>
    </source>
</evidence>
<comment type="similarity">
    <text evidence="2 7">Belongs to the class-V pyridoxal-phosphate-dependent aminotransferase family.</text>
</comment>
<evidence type="ECO:0000256" key="1">
    <source>
        <dbReference type="ARBA" id="ARBA00001933"/>
    </source>
</evidence>
<comment type="cofactor">
    <cofactor evidence="1 8">
        <name>pyridoxal 5'-phosphate</name>
        <dbReference type="ChEBI" id="CHEBI:597326"/>
    </cofactor>
</comment>
<sequence>MRASCCSLTPSSSLSCSTLTRSFTRSVLQGSVASPLVPSLTFTRAPYNFRPFLRLFRSYPTPQPHPRTRYMVKNSVQRAQLVASHLTGSKYYSTPSTKMVQKPHPLTLIPGPIEFDDAVLEAMSYPAQAHTAQPFVDLFSETLKMTRNLFMSKDPNAQPFVIAGSGSLGWDIVGANFIEKGDKALVLNTGYFSSAFADALNVYGASVDQLVGKIGDRPSLSEIEGALSKNKYKIITITHVDTSTGVLSDVKAIAALVRKVSPDTLVVVDGVCSVGSEELRFDEWDVDYVLTGSQKAIGAPPGLSISFASARALKVVENRSTPVAGYFAALPRWIPIMKAYESGKPAYFATPAVQNVHALHASLSQFATSQESVEARIQTHRKTSDKVKDRIESLGLKTVAVSREVGAHGMTAIYLPEGVANTQLLPLLLKKNITLAGGIHKDIAPKYFRMGHMGISVTKPELGHIDTALKSIEEALSELGYNAGAQPTA</sequence>
<dbReference type="InterPro" id="IPR020578">
    <property type="entry name" value="Aminotrans_V_PyrdxlP_BS"/>
</dbReference>
<organism evidence="10">
    <name type="scientific">Blastobotrys adeninivorans</name>
    <name type="common">Yeast</name>
    <name type="synonym">Arxula adeninivorans</name>
    <dbReference type="NCBI Taxonomy" id="409370"/>
    <lineage>
        <taxon>Eukaryota</taxon>
        <taxon>Fungi</taxon>
        <taxon>Dikarya</taxon>
        <taxon>Ascomycota</taxon>
        <taxon>Saccharomycotina</taxon>
        <taxon>Dipodascomycetes</taxon>
        <taxon>Dipodascales</taxon>
        <taxon>Trichomonascaceae</taxon>
        <taxon>Blastobotrys</taxon>
    </lineage>
</organism>
<dbReference type="PROSITE" id="PS51257">
    <property type="entry name" value="PROKAR_LIPOPROTEIN"/>
    <property type="match status" value="1"/>
</dbReference>
<keyword evidence="5" id="KW-0808">Transferase</keyword>
<dbReference type="InterPro" id="IPR015422">
    <property type="entry name" value="PyrdxlP-dep_Trfase_small"/>
</dbReference>
<dbReference type="PANTHER" id="PTHR21152">
    <property type="entry name" value="AMINOTRANSFERASE CLASS V"/>
    <property type="match status" value="1"/>
</dbReference>
<dbReference type="GO" id="GO:0005777">
    <property type="term" value="C:peroxisome"/>
    <property type="evidence" value="ECO:0007669"/>
    <property type="project" value="TreeGrafter"/>
</dbReference>
<dbReference type="InterPro" id="IPR015421">
    <property type="entry name" value="PyrdxlP-dep_Trfase_major"/>
</dbReference>
<evidence type="ECO:0000256" key="6">
    <source>
        <dbReference type="ARBA" id="ARBA00022898"/>
    </source>
</evidence>
<dbReference type="PROSITE" id="PS00595">
    <property type="entry name" value="AA_TRANSFER_CLASS_5"/>
    <property type="match status" value="1"/>
</dbReference>
<keyword evidence="6" id="KW-0663">Pyridoxal phosphate</keyword>